<gene>
    <name evidence="4" type="primary">Arap2_1</name>
    <name evidence="4" type="ORF">GTO96_0016684</name>
</gene>
<dbReference type="InterPro" id="IPR052227">
    <property type="entry name" value="Arf-Rho-GAP_ANK-PH_domain"/>
</dbReference>
<evidence type="ECO:0000256" key="1">
    <source>
        <dbReference type="PROSITE-ProRule" id="PRU00288"/>
    </source>
</evidence>
<dbReference type="GO" id="GO:0005737">
    <property type="term" value="C:cytoplasm"/>
    <property type="evidence" value="ECO:0007669"/>
    <property type="project" value="TreeGrafter"/>
</dbReference>
<dbReference type="Gene3D" id="2.30.29.30">
    <property type="entry name" value="Pleckstrin-homology domain (PH domain)/Phosphotyrosine-binding domain (PTB)"/>
    <property type="match status" value="2"/>
</dbReference>
<dbReference type="PRINTS" id="PR00405">
    <property type="entry name" value="REVINTRACTNG"/>
</dbReference>
<dbReference type="InterPro" id="IPR001849">
    <property type="entry name" value="PH_domain"/>
</dbReference>
<dbReference type="InterPro" id="IPR001164">
    <property type="entry name" value="ArfGAP_dom"/>
</dbReference>
<name>A0A8X8BT93_POLSE</name>
<dbReference type="Pfam" id="PF01412">
    <property type="entry name" value="ArfGap"/>
    <property type="match status" value="1"/>
</dbReference>
<dbReference type="InterPro" id="IPR011993">
    <property type="entry name" value="PH-like_dom_sf"/>
</dbReference>
<dbReference type="Proteomes" id="UP000886611">
    <property type="component" value="Unassembled WGS sequence"/>
</dbReference>
<evidence type="ECO:0000259" key="3">
    <source>
        <dbReference type="PROSITE" id="PS50115"/>
    </source>
</evidence>
<feature type="domain" description="Arf-GAP" evidence="3">
    <location>
        <begin position="148"/>
        <end position="227"/>
    </location>
</feature>
<dbReference type="PANTHER" id="PTHR45899">
    <property type="entry name" value="RHO GTPASE ACTIVATING PROTEIN AT 15B, ISOFORM C"/>
    <property type="match status" value="1"/>
</dbReference>
<evidence type="ECO:0000313" key="4">
    <source>
        <dbReference type="EMBL" id="KAG2465687.1"/>
    </source>
</evidence>
<reference evidence="4 5" key="1">
    <citation type="journal article" date="2021" name="Cell">
        <title>Tracing the genetic footprints of vertebrate landing in non-teleost ray-finned fishes.</title>
        <authorList>
            <person name="Bi X."/>
            <person name="Wang K."/>
            <person name="Yang L."/>
            <person name="Pan H."/>
            <person name="Jiang H."/>
            <person name="Wei Q."/>
            <person name="Fang M."/>
            <person name="Yu H."/>
            <person name="Zhu C."/>
            <person name="Cai Y."/>
            <person name="He Y."/>
            <person name="Gan X."/>
            <person name="Zeng H."/>
            <person name="Yu D."/>
            <person name="Zhu Y."/>
            <person name="Jiang H."/>
            <person name="Qiu Q."/>
            <person name="Yang H."/>
            <person name="Zhang Y.E."/>
            <person name="Wang W."/>
            <person name="Zhu M."/>
            <person name="He S."/>
            <person name="Zhang G."/>
        </authorList>
    </citation>
    <scope>NUCLEOTIDE SEQUENCE [LARGE SCALE GENOMIC DNA]</scope>
    <source>
        <strain evidence="4">Bchr_013</strain>
    </source>
</reference>
<dbReference type="SMART" id="SM00105">
    <property type="entry name" value="ArfGap"/>
    <property type="match status" value="1"/>
</dbReference>
<dbReference type="AlphaFoldDB" id="A0A8X8BT93"/>
<dbReference type="Gene3D" id="1.10.220.150">
    <property type="entry name" value="Arf GTPase activating protein"/>
    <property type="match status" value="1"/>
</dbReference>
<dbReference type="SUPFAM" id="SSF50729">
    <property type="entry name" value="PH domain-like"/>
    <property type="match status" value="2"/>
</dbReference>
<keyword evidence="1" id="KW-0479">Metal-binding</keyword>
<protein>
    <submittedName>
        <fullName evidence="4">ARAP2 protein</fullName>
    </submittedName>
</protein>
<keyword evidence="1" id="KW-0863">Zinc-finger</keyword>
<organism evidence="4 5">
    <name type="scientific">Polypterus senegalus</name>
    <name type="common">Senegal bichir</name>
    <dbReference type="NCBI Taxonomy" id="55291"/>
    <lineage>
        <taxon>Eukaryota</taxon>
        <taxon>Metazoa</taxon>
        <taxon>Chordata</taxon>
        <taxon>Craniata</taxon>
        <taxon>Vertebrata</taxon>
        <taxon>Euteleostomi</taxon>
        <taxon>Actinopterygii</taxon>
        <taxon>Polypteriformes</taxon>
        <taxon>Polypteridae</taxon>
        <taxon>Polypterus</taxon>
    </lineage>
</organism>
<keyword evidence="5" id="KW-1185">Reference proteome</keyword>
<sequence>MIALSAINKVRHFGDNKFEVVTPNRTFVFRGEKEAVRRRWINTIWTALESQTRLLHKPLKSPEDKCGYLELKGLKGKIYMVLSGTKLKLSKNEQDSITGIGITCINLNIATVTDLERKSFEINTPFRNFCFTVESEKEKQEWIEAVQESITETLSDYEVAEKIWFNESNRSCADCRAPDPEWASINLCVVICKKCAGQHKLLGSNKSKIHCLKLDTSVWSNELIEALCATVQQHDVLETMSLIFSGADPMCTTEDPIYCTPYLLAQKAGQRLQMEFLYQNRLSDLTKPGSLYERNFYDDATTFRHGFLYKAVNTTKIIAEKKTKEVEQLASTTEGKAKAATSECKVIGDGVAALENGYRRNNIRIKDLPEHHESKNPVKLDI</sequence>
<dbReference type="PROSITE" id="PS50003">
    <property type="entry name" value="PH_DOMAIN"/>
    <property type="match status" value="2"/>
</dbReference>
<dbReference type="InterPro" id="IPR038508">
    <property type="entry name" value="ArfGAP_dom_sf"/>
</dbReference>
<feature type="non-terminal residue" evidence="4">
    <location>
        <position position="382"/>
    </location>
</feature>
<dbReference type="SUPFAM" id="SSF57863">
    <property type="entry name" value="ArfGap/RecO-like zinc finger"/>
    <property type="match status" value="1"/>
</dbReference>
<dbReference type="GO" id="GO:0008270">
    <property type="term" value="F:zinc ion binding"/>
    <property type="evidence" value="ECO:0007669"/>
    <property type="project" value="UniProtKB-KW"/>
</dbReference>
<keyword evidence="1" id="KW-0862">Zinc</keyword>
<dbReference type="GO" id="GO:0005547">
    <property type="term" value="F:phosphatidylinositol-3,4,5-trisphosphate binding"/>
    <property type="evidence" value="ECO:0007669"/>
    <property type="project" value="TreeGrafter"/>
</dbReference>
<dbReference type="PROSITE" id="PS50115">
    <property type="entry name" value="ARFGAP"/>
    <property type="match status" value="1"/>
</dbReference>
<feature type="domain" description="PH" evidence="2">
    <location>
        <begin position="62"/>
        <end position="151"/>
    </location>
</feature>
<dbReference type="InterPro" id="IPR037278">
    <property type="entry name" value="ARFGAP/RecO"/>
</dbReference>
<feature type="domain" description="PH" evidence="2">
    <location>
        <begin position="1"/>
        <end position="49"/>
    </location>
</feature>
<dbReference type="PANTHER" id="PTHR45899:SF1">
    <property type="entry name" value="ARF-GAP WITH RHO-GAP DOMAIN, ANK REPEAT AND PH DOMAIN-CONTAINING PROTEIN 2"/>
    <property type="match status" value="1"/>
</dbReference>
<dbReference type="GO" id="GO:0005096">
    <property type="term" value="F:GTPase activator activity"/>
    <property type="evidence" value="ECO:0007669"/>
    <property type="project" value="InterPro"/>
</dbReference>
<evidence type="ECO:0000313" key="5">
    <source>
        <dbReference type="Proteomes" id="UP000886611"/>
    </source>
</evidence>
<dbReference type="EMBL" id="JAATIS010001721">
    <property type="protein sequence ID" value="KAG2465687.1"/>
    <property type="molecule type" value="Genomic_DNA"/>
</dbReference>
<evidence type="ECO:0000259" key="2">
    <source>
        <dbReference type="PROSITE" id="PS50003"/>
    </source>
</evidence>
<dbReference type="SMART" id="SM00233">
    <property type="entry name" value="PH"/>
    <property type="match status" value="1"/>
</dbReference>
<accession>A0A8X8BT93</accession>
<comment type="caution">
    <text evidence="4">The sequence shown here is derived from an EMBL/GenBank/DDBJ whole genome shotgun (WGS) entry which is preliminary data.</text>
</comment>
<proteinExistence type="predicted"/>
<feature type="non-terminal residue" evidence="4">
    <location>
        <position position="1"/>
    </location>
</feature>